<dbReference type="InterPro" id="IPR000700">
    <property type="entry name" value="PAS-assoc_C"/>
</dbReference>
<dbReference type="PROSITE" id="PS50113">
    <property type="entry name" value="PAC"/>
    <property type="match status" value="1"/>
</dbReference>
<dbReference type="Gene3D" id="1.10.287.130">
    <property type="match status" value="1"/>
</dbReference>
<dbReference type="CDD" id="cd00130">
    <property type="entry name" value="PAS"/>
    <property type="match status" value="1"/>
</dbReference>
<keyword evidence="3 4" id="KW-0597">Phosphoprotein</keyword>
<dbReference type="InterPro" id="IPR003661">
    <property type="entry name" value="HisK_dim/P_dom"/>
</dbReference>
<evidence type="ECO:0000313" key="8">
    <source>
        <dbReference type="EMBL" id="GCL66117.1"/>
    </source>
</evidence>
<dbReference type="Gene3D" id="3.40.50.2300">
    <property type="match status" value="1"/>
</dbReference>
<proteinExistence type="predicted"/>
<dbReference type="InterPro" id="IPR004358">
    <property type="entry name" value="Sig_transdc_His_kin-like_C"/>
</dbReference>
<dbReference type="InterPro" id="IPR036890">
    <property type="entry name" value="HATPase_C_sf"/>
</dbReference>
<dbReference type="Gene3D" id="3.30.565.10">
    <property type="entry name" value="Histidine kinase-like ATPase, C-terminal domain"/>
    <property type="match status" value="1"/>
</dbReference>
<dbReference type="Gene3D" id="3.30.450.20">
    <property type="entry name" value="PAS domain"/>
    <property type="match status" value="1"/>
</dbReference>
<dbReference type="SUPFAM" id="SSF55785">
    <property type="entry name" value="PYP-like sensor domain (PAS domain)"/>
    <property type="match status" value="1"/>
</dbReference>
<dbReference type="SMART" id="SM00387">
    <property type="entry name" value="HATPase_c"/>
    <property type="match status" value="1"/>
</dbReference>
<feature type="domain" description="Histidine kinase" evidence="5">
    <location>
        <begin position="177"/>
        <end position="388"/>
    </location>
</feature>
<dbReference type="InterPro" id="IPR036097">
    <property type="entry name" value="HisK_dim/P_sf"/>
</dbReference>
<dbReference type="InterPro" id="IPR003594">
    <property type="entry name" value="HATPase_dom"/>
</dbReference>
<dbReference type="InterPro" id="IPR001789">
    <property type="entry name" value="Sig_transdc_resp-reg_receiver"/>
</dbReference>
<accession>A0A480B184</accession>
<evidence type="ECO:0000259" key="6">
    <source>
        <dbReference type="PROSITE" id="PS50110"/>
    </source>
</evidence>
<keyword evidence="9" id="KW-1185">Reference proteome</keyword>
<dbReference type="InterPro" id="IPR011006">
    <property type="entry name" value="CheY-like_superfamily"/>
</dbReference>
<feature type="domain" description="Response regulatory" evidence="6">
    <location>
        <begin position="422"/>
        <end position="538"/>
    </location>
</feature>
<dbReference type="EMBL" id="BJCL01000025">
    <property type="protein sequence ID" value="GCL66117.1"/>
    <property type="molecule type" value="Genomic_DNA"/>
</dbReference>
<dbReference type="GO" id="GO:0000155">
    <property type="term" value="F:phosphorelay sensor kinase activity"/>
    <property type="evidence" value="ECO:0007669"/>
    <property type="project" value="InterPro"/>
</dbReference>
<dbReference type="InterPro" id="IPR013656">
    <property type="entry name" value="PAS_4"/>
</dbReference>
<dbReference type="InterPro" id="IPR035965">
    <property type="entry name" value="PAS-like_dom_sf"/>
</dbReference>
<dbReference type="PANTHER" id="PTHR43065:SF42">
    <property type="entry name" value="TWO-COMPONENT SENSOR PPRA"/>
    <property type="match status" value="1"/>
</dbReference>
<dbReference type="AlphaFoldDB" id="A0A480B184"/>
<dbReference type="SMART" id="SM00388">
    <property type="entry name" value="HisKA"/>
    <property type="match status" value="1"/>
</dbReference>
<name>A0A480B184_9BURK</name>
<dbReference type="InterPro" id="IPR005467">
    <property type="entry name" value="His_kinase_dom"/>
</dbReference>
<evidence type="ECO:0000313" key="9">
    <source>
        <dbReference type="Proteomes" id="UP000301751"/>
    </source>
</evidence>
<dbReference type="SUPFAM" id="SSF52172">
    <property type="entry name" value="CheY-like"/>
    <property type="match status" value="1"/>
</dbReference>
<comment type="catalytic activity">
    <reaction evidence="1">
        <text>ATP + protein L-histidine = ADP + protein N-phospho-L-histidine.</text>
        <dbReference type="EC" id="2.7.13.3"/>
    </reaction>
</comment>
<evidence type="ECO:0000259" key="7">
    <source>
        <dbReference type="PROSITE" id="PS50113"/>
    </source>
</evidence>
<dbReference type="CDD" id="cd00156">
    <property type="entry name" value="REC"/>
    <property type="match status" value="1"/>
</dbReference>
<organism evidence="8 9">
    <name type="scientific">Pseudaquabacterium pictum</name>
    <dbReference type="NCBI Taxonomy" id="2315236"/>
    <lineage>
        <taxon>Bacteria</taxon>
        <taxon>Pseudomonadati</taxon>
        <taxon>Pseudomonadota</taxon>
        <taxon>Betaproteobacteria</taxon>
        <taxon>Burkholderiales</taxon>
        <taxon>Sphaerotilaceae</taxon>
        <taxon>Pseudaquabacterium</taxon>
    </lineage>
</organism>
<dbReference type="RefSeq" id="WP_137735814.1">
    <property type="nucleotide sequence ID" value="NZ_BJCL01000025.1"/>
</dbReference>
<gene>
    <name evidence="8" type="ORF">AQPW35_51980</name>
</gene>
<evidence type="ECO:0000256" key="4">
    <source>
        <dbReference type="PROSITE-ProRule" id="PRU00169"/>
    </source>
</evidence>
<feature type="modified residue" description="4-aspartylphosphate" evidence="4">
    <location>
        <position position="473"/>
    </location>
</feature>
<dbReference type="Proteomes" id="UP000301751">
    <property type="component" value="Unassembled WGS sequence"/>
</dbReference>
<dbReference type="Pfam" id="PF00072">
    <property type="entry name" value="Response_reg"/>
    <property type="match status" value="1"/>
</dbReference>
<dbReference type="NCBIfam" id="TIGR00229">
    <property type="entry name" value="sensory_box"/>
    <property type="match status" value="1"/>
</dbReference>
<dbReference type="EC" id="2.7.13.3" evidence="2"/>
<evidence type="ECO:0000256" key="2">
    <source>
        <dbReference type="ARBA" id="ARBA00012438"/>
    </source>
</evidence>
<evidence type="ECO:0000256" key="3">
    <source>
        <dbReference type="ARBA" id="ARBA00022553"/>
    </source>
</evidence>
<dbReference type="Pfam" id="PF08448">
    <property type="entry name" value="PAS_4"/>
    <property type="match status" value="1"/>
</dbReference>
<dbReference type="PROSITE" id="PS50110">
    <property type="entry name" value="RESPONSE_REGULATORY"/>
    <property type="match status" value="1"/>
</dbReference>
<dbReference type="InterPro" id="IPR000014">
    <property type="entry name" value="PAS"/>
</dbReference>
<protein>
    <recommendedName>
        <fullName evidence="2">histidine kinase</fullName>
        <ecNumber evidence="2">2.7.13.3</ecNumber>
    </recommendedName>
</protein>
<dbReference type="PRINTS" id="PR00344">
    <property type="entry name" value="BCTRLSENSOR"/>
</dbReference>
<comment type="caution">
    <text evidence="8">The sequence shown here is derived from an EMBL/GenBank/DDBJ whole genome shotgun (WGS) entry which is preliminary data.</text>
</comment>
<dbReference type="SUPFAM" id="SSF55874">
    <property type="entry name" value="ATPase domain of HSP90 chaperone/DNA topoisomerase II/histidine kinase"/>
    <property type="match status" value="1"/>
</dbReference>
<dbReference type="Pfam" id="PF02518">
    <property type="entry name" value="HATPase_c"/>
    <property type="match status" value="1"/>
</dbReference>
<dbReference type="CDD" id="cd00082">
    <property type="entry name" value="HisKA"/>
    <property type="match status" value="1"/>
</dbReference>
<evidence type="ECO:0000259" key="5">
    <source>
        <dbReference type="PROSITE" id="PS50109"/>
    </source>
</evidence>
<dbReference type="PROSITE" id="PS50109">
    <property type="entry name" value="HIS_KIN"/>
    <property type="match status" value="1"/>
</dbReference>
<feature type="domain" description="PAC" evidence="7">
    <location>
        <begin position="105"/>
        <end position="157"/>
    </location>
</feature>
<dbReference type="SMART" id="SM00448">
    <property type="entry name" value="REC"/>
    <property type="match status" value="1"/>
</dbReference>
<evidence type="ECO:0000256" key="1">
    <source>
        <dbReference type="ARBA" id="ARBA00000085"/>
    </source>
</evidence>
<dbReference type="SUPFAM" id="SSF47384">
    <property type="entry name" value="Homodimeric domain of signal transducing histidine kinase"/>
    <property type="match status" value="1"/>
</dbReference>
<sequence>MPPGSGPTEREQALAEALARSQHELERLQRRFRSAFGHQFQFMAILAPDGRVLDFNAQLVPGTELPRTAIVGQLFWHTPWWRDQPEMQAEWPHRLAAAAASPAPVVSEDRYTSSTGQTRWASAAVHAVRDEHGVLDCYIVQATDTTEQREAEALKTAMEDQLRETQKLQAIGTLAGGIAHDFNNILGAIIGNVALARGMLDAGHAAQQPLRRVKRASLRARSLVQQILAFSRQQPLALRPQPLQPVVLETVALLKSTLPADVQLNTRLPAAALWVRCDATQIQQVLMNLCTNAWHALHGGRGRIEVGLEAVGDSERVHLWVRDDGMGMDTATRARIFEPFFTTKSTGQGTGLGLSVVHGIVVSHGGTVALDSSPGLGSVFHVHLPSADPQADAESEVVSGYSTVFGAFDAGDDDAGEGRGRHVLVLDDDESMGLVSAELLERAGYQVSVFNDPELALQALRAAPEACDVLVTDFNMSGRNGLDVVRELAAMRPDLPVVLSSGYFDDALVAAARALGVRHLLGKENTLDHLCQRVAEALAER</sequence>
<dbReference type="OrthoDB" id="5389366at2"/>
<dbReference type="Pfam" id="PF00512">
    <property type="entry name" value="HisKA"/>
    <property type="match status" value="1"/>
</dbReference>
<reference evidence="9" key="1">
    <citation type="submission" date="2019-03" db="EMBL/GenBank/DDBJ databases">
        <title>Aquabacterium pictum sp.nov., the first bacteriochlorophyll a-containing freshwater bacterium in the genus Aquabacterium of the class Betaproteobacteria.</title>
        <authorList>
            <person name="Hirose S."/>
            <person name="Tank M."/>
            <person name="Hara E."/>
            <person name="Tamaki H."/>
            <person name="Takaichi S."/>
            <person name="Haruta S."/>
            <person name="Hanada S."/>
        </authorList>
    </citation>
    <scope>NUCLEOTIDE SEQUENCE [LARGE SCALE GENOMIC DNA]</scope>
    <source>
        <strain evidence="9">W35</strain>
    </source>
</reference>
<dbReference type="PANTHER" id="PTHR43065">
    <property type="entry name" value="SENSOR HISTIDINE KINASE"/>
    <property type="match status" value="1"/>
</dbReference>